<evidence type="ECO:0000259" key="3">
    <source>
        <dbReference type="Pfam" id="PF03816"/>
    </source>
</evidence>
<dbReference type="Gene3D" id="3.30.70.2390">
    <property type="match status" value="1"/>
</dbReference>
<dbReference type="AlphaFoldDB" id="R4K3A2"/>
<evidence type="ECO:0000313" key="6">
    <source>
        <dbReference type="Proteomes" id="UP000013523"/>
    </source>
</evidence>
<dbReference type="InterPro" id="IPR027381">
    <property type="entry name" value="LytR/CpsA/Psr_C"/>
</dbReference>
<evidence type="ECO:0000256" key="1">
    <source>
        <dbReference type="ARBA" id="ARBA00006068"/>
    </source>
</evidence>
<dbReference type="HOGENOM" id="CLU_016455_5_2_9"/>
<feature type="domain" description="LytR/CpsA/Psr regulator C-terminal" evidence="4">
    <location>
        <begin position="329"/>
        <end position="417"/>
    </location>
</feature>
<dbReference type="InterPro" id="IPR004474">
    <property type="entry name" value="LytR_CpsA_psr"/>
</dbReference>
<protein>
    <submittedName>
        <fullName evidence="5">Cell envelope-related function transcriptional attenuator common domain protein</fullName>
    </submittedName>
</protein>
<dbReference type="Pfam" id="PF03816">
    <property type="entry name" value="LytR_cpsA_psr"/>
    <property type="match status" value="1"/>
</dbReference>
<proteinExistence type="inferred from homology"/>
<dbReference type="eggNOG" id="COG1316">
    <property type="taxonomic scope" value="Bacteria"/>
</dbReference>
<evidence type="ECO:0000256" key="2">
    <source>
        <dbReference type="SAM" id="Phobius"/>
    </source>
</evidence>
<dbReference type="STRING" id="86416.Clopa_2176"/>
<dbReference type="RefSeq" id="WP_015615360.1">
    <property type="nucleotide sequence ID" value="NC_021182.1"/>
</dbReference>
<keyword evidence="2" id="KW-0812">Transmembrane</keyword>
<keyword evidence="2" id="KW-0472">Membrane</keyword>
<reference evidence="5 6" key="1">
    <citation type="submission" date="2012-01" db="EMBL/GenBank/DDBJ databases">
        <title>Complete sequence of chromosome of Clostridium pasteurianum BC1.</title>
        <authorList>
            <consortium name="US DOE Joint Genome Institute"/>
            <person name="Lucas S."/>
            <person name="Han J."/>
            <person name="Lapidus A."/>
            <person name="Cheng J.-F."/>
            <person name="Goodwin L."/>
            <person name="Pitluck S."/>
            <person name="Peters L."/>
            <person name="Mikhailova N."/>
            <person name="Teshima H."/>
            <person name="Detter J.C."/>
            <person name="Han C."/>
            <person name="Tapia R."/>
            <person name="Land M."/>
            <person name="Hauser L."/>
            <person name="Kyrpides N."/>
            <person name="Ivanova N."/>
            <person name="Pagani I."/>
            <person name="Dunn J."/>
            <person name="Taghavi S."/>
            <person name="Francis A."/>
            <person name="van der Lelie D."/>
            <person name="Woyke T."/>
        </authorList>
    </citation>
    <scope>NUCLEOTIDE SEQUENCE [LARGE SCALE GENOMIC DNA]</scope>
    <source>
        <strain evidence="5 6">BC1</strain>
    </source>
</reference>
<gene>
    <name evidence="5" type="ORF">Clopa_2176</name>
</gene>
<dbReference type="PANTHER" id="PTHR33392:SF6">
    <property type="entry name" value="POLYISOPRENYL-TEICHOIC ACID--PEPTIDOGLYCAN TEICHOIC ACID TRANSFERASE TAGU"/>
    <property type="match status" value="1"/>
</dbReference>
<dbReference type="KEGG" id="cpas:Clopa_2176"/>
<evidence type="ECO:0000313" key="5">
    <source>
        <dbReference type="EMBL" id="AGK97053.1"/>
    </source>
</evidence>
<dbReference type="PATRIC" id="fig|86416.3.peg.2152"/>
<dbReference type="PANTHER" id="PTHR33392">
    <property type="entry name" value="POLYISOPRENYL-TEICHOIC ACID--PEPTIDOGLYCAN TEICHOIC ACID TRANSFERASE TAGU"/>
    <property type="match status" value="1"/>
</dbReference>
<dbReference type="Gene3D" id="3.40.630.190">
    <property type="entry name" value="LCP protein"/>
    <property type="match status" value="1"/>
</dbReference>
<feature type="domain" description="Cell envelope-related transcriptional attenuator" evidence="3">
    <location>
        <begin position="89"/>
        <end position="240"/>
    </location>
</feature>
<name>R4K3A2_CLOPA</name>
<keyword evidence="2" id="KW-1133">Transmembrane helix</keyword>
<dbReference type="NCBIfam" id="TIGR00350">
    <property type="entry name" value="lytR_cpsA_psr"/>
    <property type="match status" value="1"/>
</dbReference>
<accession>R4K3A2</accession>
<dbReference type="EMBL" id="CP003261">
    <property type="protein sequence ID" value="AGK97053.1"/>
    <property type="molecule type" value="Genomic_DNA"/>
</dbReference>
<sequence length="420" mass="46279">MDGENQGTKSKKILKVAVIAILAVIVCIGVGVTCFTVFYLSSTNSKSNLININASAPGKDEPVNILVAGVDTGSNDSGDSVKINTIKEANSIVLLHYDPKNENLKIISIPRDTMINLNEKRQKISVSNSVNGPKYLVSNVEELMNTKVNYYVQLDYNAFKDVINSLGGVDVNVNNKMDYDDNLQNLHINFDKGVTHLNGQKAEEYFRWVKNNDGKFIVGGDLGRIKNQQQLIDAVIKKFSRFSTVFKYPAIISSVSKDIVTNMTPNQIIKYARTFSHLKNQNISIATAKGLEVSIENNKYFLLDTANNSANLSTTKAVNKSDNINKSALKINIQNGTTKNGLAKNYQTKLSEKGFTNITTGNAPKKPVEATKITFYGIDENKLIQINNDMSGLIKTDNYELIPQKSSHDVVIVLGNDLGN</sequence>
<organism evidence="5 6">
    <name type="scientific">Clostridium pasteurianum BC1</name>
    <dbReference type="NCBI Taxonomy" id="86416"/>
    <lineage>
        <taxon>Bacteria</taxon>
        <taxon>Bacillati</taxon>
        <taxon>Bacillota</taxon>
        <taxon>Clostridia</taxon>
        <taxon>Eubacteriales</taxon>
        <taxon>Clostridiaceae</taxon>
        <taxon>Clostridium</taxon>
    </lineage>
</organism>
<keyword evidence="6" id="KW-1185">Reference proteome</keyword>
<dbReference type="Proteomes" id="UP000013523">
    <property type="component" value="Chromosome"/>
</dbReference>
<dbReference type="InterPro" id="IPR050922">
    <property type="entry name" value="LytR/CpsA/Psr_CW_biosynth"/>
</dbReference>
<feature type="transmembrane region" description="Helical" evidence="2">
    <location>
        <begin position="16"/>
        <end position="40"/>
    </location>
</feature>
<dbReference type="Pfam" id="PF13399">
    <property type="entry name" value="LytR_C"/>
    <property type="match status" value="1"/>
</dbReference>
<evidence type="ECO:0000259" key="4">
    <source>
        <dbReference type="Pfam" id="PF13399"/>
    </source>
</evidence>
<comment type="similarity">
    <text evidence="1">Belongs to the LytR/CpsA/Psr (LCP) family.</text>
</comment>
<dbReference type="OrthoDB" id="305468at2"/>